<organism evidence="1 2">
    <name type="scientific">Pluteus cervinus</name>
    <dbReference type="NCBI Taxonomy" id="181527"/>
    <lineage>
        <taxon>Eukaryota</taxon>
        <taxon>Fungi</taxon>
        <taxon>Dikarya</taxon>
        <taxon>Basidiomycota</taxon>
        <taxon>Agaricomycotina</taxon>
        <taxon>Agaricomycetes</taxon>
        <taxon>Agaricomycetidae</taxon>
        <taxon>Agaricales</taxon>
        <taxon>Pluteineae</taxon>
        <taxon>Pluteaceae</taxon>
        <taxon>Pluteus</taxon>
    </lineage>
</organism>
<keyword evidence="2" id="KW-1185">Reference proteome</keyword>
<evidence type="ECO:0000313" key="2">
    <source>
        <dbReference type="Proteomes" id="UP000308600"/>
    </source>
</evidence>
<reference evidence="1 2" key="1">
    <citation type="journal article" date="2019" name="Nat. Ecol. Evol.">
        <title>Megaphylogeny resolves global patterns of mushroom evolution.</title>
        <authorList>
            <person name="Varga T."/>
            <person name="Krizsan K."/>
            <person name="Foldi C."/>
            <person name="Dima B."/>
            <person name="Sanchez-Garcia M."/>
            <person name="Sanchez-Ramirez S."/>
            <person name="Szollosi G.J."/>
            <person name="Szarkandi J.G."/>
            <person name="Papp V."/>
            <person name="Albert L."/>
            <person name="Andreopoulos W."/>
            <person name="Angelini C."/>
            <person name="Antonin V."/>
            <person name="Barry K.W."/>
            <person name="Bougher N.L."/>
            <person name="Buchanan P."/>
            <person name="Buyck B."/>
            <person name="Bense V."/>
            <person name="Catcheside P."/>
            <person name="Chovatia M."/>
            <person name="Cooper J."/>
            <person name="Damon W."/>
            <person name="Desjardin D."/>
            <person name="Finy P."/>
            <person name="Geml J."/>
            <person name="Haridas S."/>
            <person name="Hughes K."/>
            <person name="Justo A."/>
            <person name="Karasinski D."/>
            <person name="Kautmanova I."/>
            <person name="Kiss B."/>
            <person name="Kocsube S."/>
            <person name="Kotiranta H."/>
            <person name="LaButti K.M."/>
            <person name="Lechner B.E."/>
            <person name="Liimatainen K."/>
            <person name="Lipzen A."/>
            <person name="Lukacs Z."/>
            <person name="Mihaltcheva S."/>
            <person name="Morgado L.N."/>
            <person name="Niskanen T."/>
            <person name="Noordeloos M.E."/>
            <person name="Ohm R.A."/>
            <person name="Ortiz-Santana B."/>
            <person name="Ovrebo C."/>
            <person name="Racz N."/>
            <person name="Riley R."/>
            <person name="Savchenko A."/>
            <person name="Shiryaev A."/>
            <person name="Soop K."/>
            <person name="Spirin V."/>
            <person name="Szebenyi C."/>
            <person name="Tomsovsky M."/>
            <person name="Tulloss R.E."/>
            <person name="Uehling J."/>
            <person name="Grigoriev I.V."/>
            <person name="Vagvolgyi C."/>
            <person name="Papp T."/>
            <person name="Martin F.M."/>
            <person name="Miettinen O."/>
            <person name="Hibbett D.S."/>
            <person name="Nagy L.G."/>
        </authorList>
    </citation>
    <scope>NUCLEOTIDE SEQUENCE [LARGE SCALE GENOMIC DNA]</scope>
    <source>
        <strain evidence="1 2">NL-1719</strain>
    </source>
</reference>
<dbReference type="EMBL" id="ML208332">
    <property type="protein sequence ID" value="TFK69371.1"/>
    <property type="molecule type" value="Genomic_DNA"/>
</dbReference>
<sequence>MVYHARWRYKTVIYGFPTHSPRTLSQLHLHHRSLDSTRGVSSELPIPEYLEKKSPRAPSDSTLEK</sequence>
<evidence type="ECO:0000313" key="1">
    <source>
        <dbReference type="EMBL" id="TFK69371.1"/>
    </source>
</evidence>
<gene>
    <name evidence="1" type="ORF">BDN72DRAFT_840462</name>
</gene>
<proteinExistence type="predicted"/>
<name>A0ACD3AUS2_9AGAR</name>
<accession>A0ACD3AUS2</accession>
<dbReference type="Proteomes" id="UP000308600">
    <property type="component" value="Unassembled WGS sequence"/>
</dbReference>
<protein>
    <submittedName>
        <fullName evidence="1">Uncharacterized protein</fullName>
    </submittedName>
</protein>